<dbReference type="RefSeq" id="WP_163975241.1">
    <property type="nucleotide sequence ID" value="NZ_JABFOR010000002.1"/>
</dbReference>
<comment type="caution">
    <text evidence="1">The sequence shown here is derived from an EMBL/GenBank/DDBJ whole genome shotgun (WGS) entry which is preliminary data.</text>
</comment>
<dbReference type="AlphaFoldDB" id="A0AAP6ZS25"/>
<protein>
    <submittedName>
        <fullName evidence="1">Uncharacterized protein</fullName>
    </submittedName>
</protein>
<dbReference type="Proteomes" id="UP000552038">
    <property type="component" value="Unassembled WGS sequence"/>
</dbReference>
<proteinExistence type="predicted"/>
<dbReference type="EMBL" id="JABFOR010000002">
    <property type="protein sequence ID" value="NOJ69409.1"/>
    <property type="molecule type" value="Genomic_DNA"/>
</dbReference>
<accession>A0AAP6ZS25</accession>
<sequence length="56" mass="6393">MSGTYQNGSSPKLDLERIVFIGRTYDEYVSMFNLKVDEMLRQTIVGLSSGSLLLYR</sequence>
<name>A0AAP6ZS25_PAEAL</name>
<evidence type="ECO:0000313" key="2">
    <source>
        <dbReference type="Proteomes" id="UP000552038"/>
    </source>
</evidence>
<evidence type="ECO:0000313" key="1">
    <source>
        <dbReference type="EMBL" id="NOJ69409.1"/>
    </source>
</evidence>
<gene>
    <name evidence="1" type="ORF">HMI46_02395</name>
</gene>
<organism evidence="1 2">
    <name type="scientific">Paenibacillus alvei</name>
    <name type="common">Bacillus alvei</name>
    <dbReference type="NCBI Taxonomy" id="44250"/>
    <lineage>
        <taxon>Bacteria</taxon>
        <taxon>Bacillati</taxon>
        <taxon>Bacillota</taxon>
        <taxon>Bacilli</taxon>
        <taxon>Bacillales</taxon>
        <taxon>Paenibacillaceae</taxon>
        <taxon>Paenibacillus</taxon>
    </lineage>
</organism>
<reference evidence="1 2" key="1">
    <citation type="submission" date="2020-05" db="EMBL/GenBank/DDBJ databases">
        <title>Whole genome sequencing and identification of novel metabolites from Paenibacillus alvei strain JR949.</title>
        <authorList>
            <person name="Rajendhran J."/>
            <person name="Sree Pranav P."/>
            <person name="Mahalakshmi B."/>
            <person name="Karthikeyan R."/>
        </authorList>
    </citation>
    <scope>NUCLEOTIDE SEQUENCE [LARGE SCALE GENOMIC DNA]</scope>
    <source>
        <strain evidence="1 2">JR949</strain>
    </source>
</reference>